<feature type="transmembrane region" description="Helical" evidence="7">
    <location>
        <begin position="193"/>
        <end position="212"/>
    </location>
</feature>
<evidence type="ECO:0000313" key="10">
    <source>
        <dbReference type="Proteomes" id="UP000298210"/>
    </source>
</evidence>
<dbReference type="InterPro" id="IPR035906">
    <property type="entry name" value="MetI-like_sf"/>
</dbReference>
<evidence type="ECO:0000256" key="1">
    <source>
        <dbReference type="ARBA" id="ARBA00004651"/>
    </source>
</evidence>
<dbReference type="AlphaFoldDB" id="A0A4Y7WN14"/>
<evidence type="ECO:0000256" key="6">
    <source>
        <dbReference type="ARBA" id="ARBA00023136"/>
    </source>
</evidence>
<comment type="similarity">
    <text evidence="7">Belongs to the binding-protein-dependent transport system permease family.</text>
</comment>
<comment type="subcellular location">
    <subcellularLocation>
        <location evidence="1 7">Cell membrane</location>
        <topology evidence="1 7">Multi-pass membrane protein</topology>
    </subcellularLocation>
</comment>
<protein>
    <submittedName>
        <fullName evidence="9">ABC transporter permease</fullName>
    </submittedName>
</protein>
<dbReference type="GO" id="GO:0055085">
    <property type="term" value="P:transmembrane transport"/>
    <property type="evidence" value="ECO:0007669"/>
    <property type="project" value="InterPro"/>
</dbReference>
<reference evidence="9 10" key="1">
    <citation type="submission" date="2019-03" db="EMBL/GenBank/DDBJ databases">
        <authorList>
            <person name="Liu G."/>
        </authorList>
    </citation>
    <scope>NUCLEOTIDE SEQUENCE [LARGE SCALE GENOMIC DNA]</scope>
    <source>
        <strain evidence="9 10">DSM 19099</strain>
    </source>
</reference>
<proteinExistence type="inferred from homology"/>
<evidence type="ECO:0000256" key="3">
    <source>
        <dbReference type="ARBA" id="ARBA00022475"/>
    </source>
</evidence>
<feature type="transmembrane region" description="Helical" evidence="7">
    <location>
        <begin position="224"/>
        <end position="245"/>
    </location>
</feature>
<name>A0A4Y7WN14_9BACI</name>
<evidence type="ECO:0000256" key="7">
    <source>
        <dbReference type="RuleBase" id="RU363032"/>
    </source>
</evidence>
<dbReference type="CDD" id="cd06261">
    <property type="entry name" value="TM_PBP2"/>
    <property type="match status" value="1"/>
</dbReference>
<feature type="transmembrane region" description="Helical" evidence="7">
    <location>
        <begin position="100"/>
        <end position="121"/>
    </location>
</feature>
<dbReference type="Gene3D" id="1.10.3720.10">
    <property type="entry name" value="MetI-like"/>
    <property type="match status" value="1"/>
</dbReference>
<feature type="transmembrane region" description="Helical" evidence="7">
    <location>
        <begin position="45"/>
        <end position="63"/>
    </location>
</feature>
<keyword evidence="3" id="KW-1003">Cell membrane</keyword>
<evidence type="ECO:0000313" key="9">
    <source>
        <dbReference type="EMBL" id="TES49890.1"/>
    </source>
</evidence>
<evidence type="ECO:0000256" key="4">
    <source>
        <dbReference type="ARBA" id="ARBA00022692"/>
    </source>
</evidence>
<dbReference type="RefSeq" id="WP_055735695.1">
    <property type="nucleotide sequence ID" value="NZ_LDIM01000006.1"/>
</dbReference>
<feature type="transmembrane region" description="Helical" evidence="7">
    <location>
        <begin position="70"/>
        <end position="88"/>
    </location>
</feature>
<dbReference type="SUPFAM" id="SSF161098">
    <property type="entry name" value="MetI-like"/>
    <property type="match status" value="1"/>
</dbReference>
<dbReference type="InterPro" id="IPR000515">
    <property type="entry name" value="MetI-like"/>
</dbReference>
<accession>A0A4Y7WN14</accession>
<feature type="domain" description="ABC transmembrane type-1" evidence="8">
    <location>
        <begin position="63"/>
        <end position="243"/>
    </location>
</feature>
<evidence type="ECO:0000259" key="8">
    <source>
        <dbReference type="PROSITE" id="PS50928"/>
    </source>
</evidence>
<evidence type="ECO:0000256" key="5">
    <source>
        <dbReference type="ARBA" id="ARBA00022989"/>
    </source>
</evidence>
<feature type="transmembrane region" description="Helical" evidence="7">
    <location>
        <begin position="168"/>
        <end position="186"/>
    </location>
</feature>
<feature type="transmembrane region" description="Helical" evidence="7">
    <location>
        <begin position="128"/>
        <end position="148"/>
    </location>
</feature>
<dbReference type="Pfam" id="PF00528">
    <property type="entry name" value="BPD_transp_1"/>
    <property type="match status" value="1"/>
</dbReference>
<gene>
    <name evidence="9" type="ORF">E2L03_10630</name>
</gene>
<organism evidence="9 10">
    <name type="scientific">Shouchella lehensis</name>
    <dbReference type="NCBI Taxonomy" id="300825"/>
    <lineage>
        <taxon>Bacteria</taxon>
        <taxon>Bacillati</taxon>
        <taxon>Bacillota</taxon>
        <taxon>Bacilli</taxon>
        <taxon>Bacillales</taxon>
        <taxon>Bacillaceae</taxon>
        <taxon>Shouchella</taxon>
    </lineage>
</organism>
<dbReference type="GO" id="GO:0005886">
    <property type="term" value="C:plasma membrane"/>
    <property type="evidence" value="ECO:0007669"/>
    <property type="project" value="UniProtKB-SubCell"/>
</dbReference>
<dbReference type="Proteomes" id="UP000298210">
    <property type="component" value="Unassembled WGS sequence"/>
</dbReference>
<keyword evidence="5 7" id="KW-1133">Transmembrane helix</keyword>
<sequence>MTTAIRRIVFIAMIVAIWEITSRVGNFPPGSFPPLLFPLDPGGTTVINTFVSGLISGQILTATGITLGRLLLGFTIAIIVGLTLGYLIARYKLVDDTLGFLVTALQSIPSIVWLPLAIIWFGYGNASLLFIVTIGATWTVTVSSSTGFKNVPTLYMNVAKTLGSRGSHLLRTVILPASVPHLISGVRTAWAFAWRAIMAGELFVAAGGLGYLLTVGRSLGQMDLVLSVMIVIGIIGTIVDNLVFLRVERSVQKKWGLKPGLH</sequence>
<keyword evidence="4 7" id="KW-0812">Transmembrane</keyword>
<feature type="transmembrane region" description="Helical" evidence="7">
    <location>
        <begin position="7"/>
        <end position="25"/>
    </location>
</feature>
<comment type="caution">
    <text evidence="9">The sequence shown here is derived from an EMBL/GenBank/DDBJ whole genome shotgun (WGS) entry which is preliminary data.</text>
</comment>
<dbReference type="PANTHER" id="PTHR30151:SF0">
    <property type="entry name" value="ABC TRANSPORTER PERMEASE PROTEIN MJ0413-RELATED"/>
    <property type="match status" value="1"/>
</dbReference>
<dbReference type="PANTHER" id="PTHR30151">
    <property type="entry name" value="ALKANE SULFONATE ABC TRANSPORTER-RELATED, MEMBRANE SUBUNIT"/>
    <property type="match status" value="1"/>
</dbReference>
<evidence type="ECO:0000256" key="2">
    <source>
        <dbReference type="ARBA" id="ARBA00022448"/>
    </source>
</evidence>
<dbReference type="EMBL" id="SNUX01000002">
    <property type="protein sequence ID" value="TES49890.1"/>
    <property type="molecule type" value="Genomic_DNA"/>
</dbReference>
<keyword evidence="6 7" id="KW-0472">Membrane</keyword>
<keyword evidence="2 7" id="KW-0813">Transport</keyword>
<dbReference type="PROSITE" id="PS50928">
    <property type="entry name" value="ABC_TM1"/>
    <property type="match status" value="1"/>
</dbReference>